<accession>A0ACB5R881</accession>
<sequence length="589" mass="65251">MKKLKSTIILMNVLIAGIVALLIGLISVVNSYNTNSIWIKDYEKMLRTNYDNNIKYQVENVDMMLNGIYQRQVDGKITESVAKEEAKYLVKTLRYNAQGYFWIDDVNANLIAHPITPDKEGVNRINETDKKGNKLIQNIIAVATKEGGGFTDFYYAKPNAKEVSPKRAYSLLFKPYNWIISTGNYVDDIDKAVAAKTNELNKKLNEKIIIFSVCIVALILAAIVIAIIVSASITKPLVKIKDLAKRLAEYDFSTDIEIKSKNEFGVTAKALNNAQKNVKQLIENISNQTMELTASTEELSAATQEITNRVTDINNETKKIVNKMNESSESAKQVNDSMHEINLSITQLSTKSTDGSGISMKFKEKSSELKDESTNALNTTKQIYSQKEEKILSAINEGTVVEEISSMVDTISAIAEQTNLLALNAAIEAARAGEQGRGFAVVSEEVRKLAEQSSSSAATIQESVKKVQESFKKLSSNSNEVLNFINNDVIDQFNNFMSSGEYYYGNAEEISKISEEIAAMSEQLTATIQEVDSMVQLMASNSIESTQYSTNILQSISETNAGMSEVVATAENQVRLAQKLNELISDFKI</sequence>
<organism evidence="1 2">
    <name type="scientific">Inconstantimicrobium mannanitabidum</name>
    <dbReference type="NCBI Taxonomy" id="1604901"/>
    <lineage>
        <taxon>Bacteria</taxon>
        <taxon>Bacillati</taxon>
        <taxon>Bacillota</taxon>
        <taxon>Clostridia</taxon>
        <taxon>Eubacteriales</taxon>
        <taxon>Clostridiaceae</taxon>
        <taxon>Inconstantimicrobium</taxon>
    </lineage>
</organism>
<reference evidence="1" key="1">
    <citation type="journal article" date="2025" name="Int. J. Syst. Evol. Microbiol.">
        <title>Inconstantimicrobium mannanitabidum sp. nov., a novel member of the family Clostridiaceae isolated from anoxic soil under the treatment of reductive soil disinfestation.</title>
        <authorList>
            <person name="Ueki A."/>
            <person name="Tonouchi A."/>
            <person name="Honma S."/>
            <person name="Kaku N."/>
            <person name="Ueki K."/>
        </authorList>
    </citation>
    <scope>NUCLEOTIDE SEQUENCE</scope>
    <source>
        <strain evidence="1">TW13</strain>
    </source>
</reference>
<keyword evidence="2" id="KW-1185">Reference proteome</keyword>
<proteinExistence type="predicted"/>
<dbReference type="Proteomes" id="UP001058074">
    <property type="component" value="Unassembled WGS sequence"/>
</dbReference>
<evidence type="ECO:0000313" key="2">
    <source>
        <dbReference type="Proteomes" id="UP001058074"/>
    </source>
</evidence>
<keyword evidence="1" id="KW-0418">Kinase</keyword>
<name>A0ACB5R881_9CLOT</name>
<gene>
    <name evidence="1" type="ORF">rsdtw13_06350</name>
</gene>
<comment type="caution">
    <text evidence="1">The sequence shown here is derived from an EMBL/GenBank/DDBJ whole genome shotgun (WGS) entry which is preliminary data.</text>
</comment>
<evidence type="ECO:0000313" key="1">
    <source>
        <dbReference type="EMBL" id="GKX65377.1"/>
    </source>
</evidence>
<dbReference type="EMBL" id="BROD01000001">
    <property type="protein sequence ID" value="GKX65377.1"/>
    <property type="molecule type" value="Genomic_DNA"/>
</dbReference>
<keyword evidence="1" id="KW-0808">Transferase</keyword>
<protein>
    <submittedName>
        <fullName evidence="1">Histidine kinase</fullName>
    </submittedName>
</protein>